<protein>
    <recommendedName>
        <fullName evidence="3">Peptide transporter</fullName>
    </recommendedName>
</protein>
<sequence length="242" mass="27678">MNINALLHLFQKNHSYDINDNASNHADRVNLASFRKISEDSHDARITFDLTMRQCDDLLKLGCNKPLDKVQTLCDICTDLANRLIMEATSISHARHAVNHRLAQDIDSYIGSRANAVLDDVRHQRQREIPKNARAEIVRSAMLEGGYEKIVEEKSDDKLLSFARPGLTAEINILADQKLSLTSRETNYFNKEIKPLIYDLTYDAIVSHPEIAQQHLQQQHYMPAAQVLALVREKAERWLAEH</sequence>
<dbReference type="SMR" id="A0A0H3DRB0"/>
<dbReference type="AlphaFoldDB" id="A0A0H3DRB0"/>
<name>A0A0H3DRB0_EDWTF</name>
<evidence type="ECO:0000313" key="1">
    <source>
        <dbReference type="EMBL" id="ADM41925.1"/>
    </source>
</evidence>
<dbReference type="Proteomes" id="UP000002230">
    <property type="component" value="Chromosome"/>
</dbReference>
<dbReference type="EMBL" id="CP002154">
    <property type="protein sequence ID" value="ADM41925.1"/>
    <property type="molecule type" value="Genomic_DNA"/>
</dbReference>
<evidence type="ECO:0000313" key="2">
    <source>
        <dbReference type="Proteomes" id="UP000002230"/>
    </source>
</evidence>
<keyword evidence="2" id="KW-1185">Reference proteome</keyword>
<reference evidence="2" key="1">
    <citation type="submission" date="2010-08" db="EMBL/GenBank/DDBJ databases">
        <title>Genome comparisons of Edwardsiella bacteria analysed using deep sequencing technology.</title>
        <authorList>
            <person name="van Soest J.J."/>
            <person name="Henkel C.V."/>
            <person name="Jansen H.J."/>
            <person name="van den Hondel C.A.M.J.J."/>
            <person name="Bloemberg G.V."/>
            <person name="Meijer A.H."/>
            <person name="Spaink H.P."/>
        </authorList>
    </citation>
    <scope>NUCLEOTIDE SEQUENCE [LARGE SCALE GENOMIC DNA]</scope>
    <source>
        <strain evidence="2">FL6-60</strain>
    </source>
</reference>
<reference evidence="1 2" key="2">
    <citation type="journal article" date="2011" name="BMC Immunol.">
        <title>Comparison of static immersion and intravenous injection systems for exposure of zebrafish embryos to the natural pathogen Edwardsiella tarda.</title>
        <authorList>
            <person name="van Soest J.J."/>
            <person name="Stockhammer O.W."/>
            <person name="Ordas A."/>
            <person name="Bloemberg G.V."/>
            <person name="Spaink H.P."/>
            <person name="Meijer A.H."/>
        </authorList>
    </citation>
    <scope>NUCLEOTIDE SEQUENCE [LARGE SCALE GENOMIC DNA]</scope>
    <source>
        <strain evidence="1 2">FL6-60</strain>
    </source>
</reference>
<accession>A0A0H3DRB0</accession>
<dbReference type="HOGENOM" id="CLU_1145774_0_0_6"/>
<organism evidence="1 2">
    <name type="scientific">Edwardsiella tarda (strain FL6-60)</name>
    <dbReference type="NCBI Taxonomy" id="718251"/>
    <lineage>
        <taxon>Bacteria</taxon>
        <taxon>Pseudomonadati</taxon>
        <taxon>Pseudomonadota</taxon>
        <taxon>Gammaproteobacteria</taxon>
        <taxon>Enterobacterales</taxon>
        <taxon>Hafniaceae</taxon>
        <taxon>Edwardsiella</taxon>
    </lineage>
</organism>
<proteinExistence type="predicted"/>
<dbReference type="PATRIC" id="fig|718251.5.peg.1882"/>
<gene>
    <name evidence="1" type="ordered locus">ETAF_1817</name>
</gene>
<evidence type="ECO:0008006" key="3">
    <source>
        <dbReference type="Google" id="ProtNLM"/>
    </source>
</evidence>
<dbReference type="KEGG" id="etd:ETAF_1817"/>